<organism evidence="2 3">
    <name type="scientific">Asparagus officinalis</name>
    <name type="common">Garden asparagus</name>
    <dbReference type="NCBI Taxonomy" id="4686"/>
    <lineage>
        <taxon>Eukaryota</taxon>
        <taxon>Viridiplantae</taxon>
        <taxon>Streptophyta</taxon>
        <taxon>Embryophyta</taxon>
        <taxon>Tracheophyta</taxon>
        <taxon>Spermatophyta</taxon>
        <taxon>Magnoliopsida</taxon>
        <taxon>Liliopsida</taxon>
        <taxon>Asparagales</taxon>
        <taxon>Asparagaceae</taxon>
        <taxon>Asparagoideae</taxon>
        <taxon>Asparagus</taxon>
    </lineage>
</organism>
<feature type="region of interest" description="Disordered" evidence="1">
    <location>
        <begin position="123"/>
        <end position="182"/>
    </location>
</feature>
<gene>
    <name evidence="2" type="ORF">A4U43_UnF11170</name>
</gene>
<evidence type="ECO:0000313" key="2">
    <source>
        <dbReference type="EMBL" id="ONK54805.1"/>
    </source>
</evidence>
<keyword evidence="3" id="KW-1185">Reference proteome</keyword>
<feature type="region of interest" description="Disordered" evidence="1">
    <location>
        <begin position="1"/>
        <end position="22"/>
    </location>
</feature>
<protein>
    <submittedName>
        <fullName evidence="2">Uncharacterized protein</fullName>
    </submittedName>
</protein>
<sequence length="182" mass="19159">MCGADEASGPRDGARASSGRCGGGMRRRLVRAVTVNAARMRMTTTLRAGNGVGRFAMTDPLAAGRAAVWPGRSRWRCDGESGGGRLTDGGSPRLIPNHIPSYVLSVPLLSPSPCAQRHDYLCAAGPPPGSRPRASSRPTRRRTCGPRAASLTMAGAPAIGSGRRRSAGERRDRQRVPTRQCG</sequence>
<dbReference type="AlphaFoldDB" id="A0A1R3L5B9"/>
<reference evidence="3" key="1">
    <citation type="journal article" date="2017" name="Nat. Commun.">
        <title>The asparagus genome sheds light on the origin and evolution of a young Y chromosome.</title>
        <authorList>
            <person name="Harkess A."/>
            <person name="Zhou J."/>
            <person name="Xu C."/>
            <person name="Bowers J.E."/>
            <person name="Van der Hulst R."/>
            <person name="Ayyampalayam S."/>
            <person name="Mercati F."/>
            <person name="Riccardi P."/>
            <person name="McKain M.R."/>
            <person name="Kakrana A."/>
            <person name="Tang H."/>
            <person name="Ray J."/>
            <person name="Groenendijk J."/>
            <person name="Arikit S."/>
            <person name="Mathioni S.M."/>
            <person name="Nakano M."/>
            <person name="Shan H."/>
            <person name="Telgmann-Rauber A."/>
            <person name="Kanno A."/>
            <person name="Yue Z."/>
            <person name="Chen H."/>
            <person name="Li W."/>
            <person name="Chen Y."/>
            <person name="Xu X."/>
            <person name="Zhang Y."/>
            <person name="Luo S."/>
            <person name="Chen H."/>
            <person name="Gao J."/>
            <person name="Mao Z."/>
            <person name="Pires J.C."/>
            <person name="Luo M."/>
            <person name="Kudrna D."/>
            <person name="Wing R.A."/>
            <person name="Meyers B.C."/>
            <person name="Yi K."/>
            <person name="Kong H."/>
            <person name="Lavrijsen P."/>
            <person name="Sunseri F."/>
            <person name="Falavigna A."/>
            <person name="Ye Y."/>
            <person name="Leebens-Mack J.H."/>
            <person name="Chen G."/>
        </authorList>
    </citation>
    <scope>NUCLEOTIDE SEQUENCE [LARGE SCALE GENOMIC DNA]</scope>
    <source>
        <strain evidence="3">cv. DH0086</strain>
    </source>
</reference>
<evidence type="ECO:0000313" key="3">
    <source>
        <dbReference type="Proteomes" id="UP000243459"/>
    </source>
</evidence>
<evidence type="ECO:0000256" key="1">
    <source>
        <dbReference type="SAM" id="MobiDB-lite"/>
    </source>
</evidence>
<feature type="compositionally biased region" description="Basic and acidic residues" evidence="1">
    <location>
        <begin position="166"/>
        <end position="175"/>
    </location>
</feature>
<dbReference type="Proteomes" id="UP000243459">
    <property type="component" value="Unassembled WGS sequence"/>
</dbReference>
<accession>A0A1R3L5B9</accession>
<dbReference type="Gramene" id="ONK54805">
    <property type="protein sequence ID" value="ONK54805"/>
    <property type="gene ID" value="A4U43_UnF11170"/>
</dbReference>
<proteinExistence type="predicted"/>
<dbReference type="EMBL" id="KV864139">
    <property type="protein sequence ID" value="ONK54805.1"/>
    <property type="molecule type" value="Genomic_DNA"/>
</dbReference>
<name>A0A1R3L5B9_ASPOF</name>